<keyword evidence="2" id="KW-0808">Transferase</keyword>
<dbReference type="CDD" id="cd03043">
    <property type="entry name" value="GST_N_1"/>
    <property type="match status" value="1"/>
</dbReference>
<dbReference type="SUPFAM" id="SSF52833">
    <property type="entry name" value="Thioredoxin-like"/>
    <property type="match status" value="1"/>
</dbReference>
<dbReference type="Pfam" id="PF13409">
    <property type="entry name" value="GST_N_2"/>
    <property type="match status" value="1"/>
</dbReference>
<dbReference type="PANTHER" id="PTHR42673:SF4">
    <property type="entry name" value="MALEYLACETOACETATE ISOMERASE"/>
    <property type="match status" value="1"/>
</dbReference>
<dbReference type="SFLD" id="SFLDS00019">
    <property type="entry name" value="Glutathione_Transferase_(cytos"/>
    <property type="match status" value="1"/>
</dbReference>
<dbReference type="PANTHER" id="PTHR42673">
    <property type="entry name" value="MALEYLACETOACETATE ISOMERASE"/>
    <property type="match status" value="1"/>
</dbReference>
<dbReference type="Gene3D" id="1.20.1050.10">
    <property type="match status" value="1"/>
</dbReference>
<keyword evidence="3" id="KW-1185">Reference proteome</keyword>
<evidence type="ECO:0000313" key="3">
    <source>
        <dbReference type="Proteomes" id="UP001180825"/>
    </source>
</evidence>
<dbReference type="SUPFAM" id="SSF47616">
    <property type="entry name" value="GST C-terminal domain-like"/>
    <property type="match status" value="1"/>
</dbReference>
<feature type="domain" description="GST N-terminal" evidence="1">
    <location>
        <begin position="1"/>
        <end position="85"/>
    </location>
</feature>
<comment type="caution">
    <text evidence="2">The sequence shown here is derived from an EMBL/GenBank/DDBJ whole genome shotgun (WGS) entry which is preliminary data.</text>
</comment>
<sequence length="228" mass="25510">MKLYIGNKNYSSWSMRAGVLMAAFDIPFEEVKLRFDFSPGSEWTRVIAAVTPTKRVPVLVEDDGFTVWDTLAIAEYVADRHPEHAVWPRDAKARARARSLCAEMHAGFMRLRSVCPMNIEAFFPDIGQKLWVEDEALRADVARLDAAWSDALAASGGVFLFGSFSAADAFFAPVAVRLSRFGLPLSERAAAYRDALLAHPAVEDWVADAMREQDYIAEDEPYRQSRDA</sequence>
<evidence type="ECO:0000259" key="1">
    <source>
        <dbReference type="PROSITE" id="PS50404"/>
    </source>
</evidence>
<dbReference type="EC" id="2.5.1.18" evidence="2"/>
<dbReference type="PROSITE" id="PS50404">
    <property type="entry name" value="GST_NTER"/>
    <property type="match status" value="1"/>
</dbReference>
<reference evidence="2 3" key="1">
    <citation type="submission" date="2023-07" db="EMBL/GenBank/DDBJ databases">
        <title>Sorghum-associated microbial communities from plants grown in Nebraska, USA.</title>
        <authorList>
            <person name="Schachtman D."/>
        </authorList>
    </citation>
    <scope>NUCLEOTIDE SEQUENCE [LARGE SCALE GENOMIC DNA]</scope>
    <source>
        <strain evidence="2 3">BE316</strain>
    </source>
</reference>
<name>A0ABU2A7V4_9BURK</name>
<dbReference type="RefSeq" id="WP_310327293.1">
    <property type="nucleotide sequence ID" value="NZ_JAVDXV010000003.1"/>
</dbReference>
<accession>A0ABU2A7V4</accession>
<dbReference type="InterPro" id="IPR040079">
    <property type="entry name" value="Glutathione_S-Trfase"/>
</dbReference>
<gene>
    <name evidence="2" type="ORF">J2X21_001710</name>
</gene>
<dbReference type="InterPro" id="IPR004045">
    <property type="entry name" value="Glutathione_S-Trfase_N"/>
</dbReference>
<protein>
    <submittedName>
        <fullName evidence="2">Glutathione S-transferase</fullName>
        <ecNumber evidence="2">2.5.1.18</ecNumber>
    </submittedName>
</protein>
<dbReference type="GO" id="GO:0004364">
    <property type="term" value="F:glutathione transferase activity"/>
    <property type="evidence" value="ECO:0007669"/>
    <property type="project" value="UniProtKB-EC"/>
</dbReference>
<organism evidence="2 3">
    <name type="scientific">Roseateles asaccharophilus</name>
    <dbReference type="NCBI Taxonomy" id="582607"/>
    <lineage>
        <taxon>Bacteria</taxon>
        <taxon>Pseudomonadati</taxon>
        <taxon>Pseudomonadota</taxon>
        <taxon>Betaproteobacteria</taxon>
        <taxon>Burkholderiales</taxon>
        <taxon>Sphaerotilaceae</taxon>
        <taxon>Roseateles</taxon>
    </lineage>
</organism>
<dbReference type="Proteomes" id="UP001180825">
    <property type="component" value="Unassembled WGS sequence"/>
</dbReference>
<dbReference type="EMBL" id="JAVDXV010000003">
    <property type="protein sequence ID" value="MDR7332577.1"/>
    <property type="molecule type" value="Genomic_DNA"/>
</dbReference>
<proteinExistence type="predicted"/>
<dbReference type="Pfam" id="PF13410">
    <property type="entry name" value="GST_C_2"/>
    <property type="match status" value="1"/>
</dbReference>
<dbReference type="InterPro" id="IPR036282">
    <property type="entry name" value="Glutathione-S-Trfase_C_sf"/>
</dbReference>
<evidence type="ECO:0000313" key="2">
    <source>
        <dbReference type="EMBL" id="MDR7332577.1"/>
    </source>
</evidence>
<dbReference type="CDD" id="cd03194">
    <property type="entry name" value="GST_C_3"/>
    <property type="match status" value="1"/>
</dbReference>
<dbReference type="Gene3D" id="3.40.30.10">
    <property type="entry name" value="Glutaredoxin"/>
    <property type="match status" value="1"/>
</dbReference>
<dbReference type="InterPro" id="IPR036249">
    <property type="entry name" value="Thioredoxin-like_sf"/>
</dbReference>